<dbReference type="AlphaFoldDB" id="J3N939"/>
<dbReference type="Proteomes" id="UP000006038">
    <property type="component" value="Chromosome 11"/>
</dbReference>
<evidence type="ECO:0000313" key="3">
    <source>
        <dbReference type="Proteomes" id="UP000006038"/>
    </source>
</evidence>
<keyword evidence="1" id="KW-0732">Signal</keyword>
<feature type="signal peptide" evidence="1">
    <location>
        <begin position="1"/>
        <end position="23"/>
    </location>
</feature>
<protein>
    <submittedName>
        <fullName evidence="2">Uncharacterized protein</fullName>
    </submittedName>
</protein>
<dbReference type="HOGENOM" id="CLU_3071890_0_0_1"/>
<organism evidence="2">
    <name type="scientific">Oryza brachyantha</name>
    <name type="common">malo sina</name>
    <dbReference type="NCBI Taxonomy" id="4533"/>
    <lineage>
        <taxon>Eukaryota</taxon>
        <taxon>Viridiplantae</taxon>
        <taxon>Streptophyta</taxon>
        <taxon>Embryophyta</taxon>
        <taxon>Tracheophyta</taxon>
        <taxon>Spermatophyta</taxon>
        <taxon>Magnoliopsida</taxon>
        <taxon>Liliopsida</taxon>
        <taxon>Poales</taxon>
        <taxon>Poaceae</taxon>
        <taxon>BOP clade</taxon>
        <taxon>Oryzoideae</taxon>
        <taxon>Oryzeae</taxon>
        <taxon>Oryzinae</taxon>
        <taxon>Oryza</taxon>
    </lineage>
</organism>
<dbReference type="Gramene" id="OB11G23250.1">
    <property type="protein sequence ID" value="OB11G23250.1"/>
    <property type="gene ID" value="OB11G23250"/>
</dbReference>
<name>J3N939_ORYBR</name>
<reference evidence="2" key="1">
    <citation type="journal article" date="2013" name="Nat. Commun.">
        <title>Whole-genome sequencing of Oryza brachyantha reveals mechanisms underlying Oryza genome evolution.</title>
        <authorList>
            <person name="Chen J."/>
            <person name="Huang Q."/>
            <person name="Gao D."/>
            <person name="Wang J."/>
            <person name="Lang Y."/>
            <person name="Liu T."/>
            <person name="Li B."/>
            <person name="Bai Z."/>
            <person name="Luis Goicoechea J."/>
            <person name="Liang C."/>
            <person name="Chen C."/>
            <person name="Zhang W."/>
            <person name="Sun S."/>
            <person name="Liao Y."/>
            <person name="Zhang X."/>
            <person name="Yang L."/>
            <person name="Song C."/>
            <person name="Wang M."/>
            <person name="Shi J."/>
            <person name="Liu G."/>
            <person name="Liu J."/>
            <person name="Zhou H."/>
            <person name="Zhou W."/>
            <person name="Yu Q."/>
            <person name="An N."/>
            <person name="Chen Y."/>
            <person name="Cai Q."/>
            <person name="Wang B."/>
            <person name="Liu B."/>
            <person name="Min J."/>
            <person name="Huang Y."/>
            <person name="Wu H."/>
            <person name="Li Z."/>
            <person name="Zhang Y."/>
            <person name="Yin Y."/>
            <person name="Song W."/>
            <person name="Jiang J."/>
            <person name="Jackson S.A."/>
            <person name="Wing R.A."/>
            <person name="Wang J."/>
            <person name="Chen M."/>
        </authorList>
    </citation>
    <scope>NUCLEOTIDE SEQUENCE [LARGE SCALE GENOMIC DNA]</scope>
    <source>
        <strain evidence="2">cv. IRGC 101232</strain>
    </source>
</reference>
<evidence type="ECO:0000256" key="1">
    <source>
        <dbReference type="SAM" id="SignalP"/>
    </source>
</evidence>
<accession>J3N939</accession>
<sequence>MIVHFLISSYFVLLFRLCIKVSSLKVNIVQSSCSFYSQKYSAWCSSFIHKLGR</sequence>
<reference evidence="2" key="2">
    <citation type="submission" date="2013-04" db="UniProtKB">
        <authorList>
            <consortium name="EnsemblPlants"/>
        </authorList>
    </citation>
    <scope>IDENTIFICATION</scope>
</reference>
<proteinExistence type="predicted"/>
<evidence type="ECO:0000313" key="2">
    <source>
        <dbReference type="EnsemblPlants" id="OB11G23250.1"/>
    </source>
</evidence>
<dbReference type="EnsemblPlants" id="OB11G23250.1">
    <property type="protein sequence ID" value="OB11G23250.1"/>
    <property type="gene ID" value="OB11G23250"/>
</dbReference>
<keyword evidence="3" id="KW-1185">Reference proteome</keyword>
<feature type="chain" id="PRO_5003774960" evidence="1">
    <location>
        <begin position="24"/>
        <end position="53"/>
    </location>
</feature>